<feature type="signal peptide" evidence="2">
    <location>
        <begin position="1"/>
        <end position="20"/>
    </location>
</feature>
<accession>A0A8B7NXF0</accession>
<dbReference type="Proteomes" id="UP000694843">
    <property type="component" value="Unplaced"/>
</dbReference>
<evidence type="ECO:0000256" key="1">
    <source>
        <dbReference type="SAM" id="MobiDB-lite"/>
    </source>
</evidence>
<name>A0A8B7NXF0_HYAAZ</name>
<evidence type="ECO:0000256" key="2">
    <source>
        <dbReference type="SAM" id="SignalP"/>
    </source>
</evidence>
<protein>
    <submittedName>
        <fullName evidence="4">Uncharacterized protein LOC108674162</fullName>
    </submittedName>
</protein>
<feature type="region of interest" description="Disordered" evidence="1">
    <location>
        <begin position="385"/>
        <end position="419"/>
    </location>
</feature>
<reference evidence="4" key="1">
    <citation type="submission" date="2025-08" db="UniProtKB">
        <authorList>
            <consortium name="RefSeq"/>
        </authorList>
    </citation>
    <scope>IDENTIFICATION</scope>
</reference>
<dbReference type="AlphaFoldDB" id="A0A8B7NXF0"/>
<dbReference type="RefSeq" id="XP_018017561.1">
    <property type="nucleotide sequence ID" value="XM_018162072.1"/>
</dbReference>
<dbReference type="GeneID" id="108674162"/>
<feature type="chain" id="PRO_5034796982" evidence="2">
    <location>
        <begin position="21"/>
        <end position="443"/>
    </location>
</feature>
<sequence>MSAFWQLVLAVACVSNLTLGSNVIHNRSEKNKFNDQTSHWEINYDKNVPYSPTGDNTELLYSALPKKARLASYKHSLKTATPSKQWPLAPPNRLNFSTDSSHVVHFESDFSSQINDDSSGFFNVSYFGNTSLAIAPLNKLRHDTSNYDASEAARHRQLLRHTLEGLSSLMLKLNIIGKCSVFTVDEVKNSTTEIIDHIFVKRTENDINSSNNIWKTRKHPVRRALSRLVTANWNEMESCDHSITILSMREQYEAIINKLDDDLKAFFFKQIHPLFQYMESGGYTNFEKLMPIAHFICEKTLSLKDSEAEQCEEDFLSLTTKVLGENFNSDFFQDQSKRFKRFVDYVEDPGDALERSSYSGYEDPGKLLEISSYSGYEDPGKALERSSYSGYEDPGKALERSSYSGYEEKSNNGYEEPSPSYILVPDDEYDYAYPFLVKFLAAA</sequence>
<evidence type="ECO:0000313" key="4">
    <source>
        <dbReference type="RefSeq" id="XP_018017561.1"/>
    </source>
</evidence>
<proteinExistence type="predicted"/>
<keyword evidence="2" id="KW-0732">Signal</keyword>
<gene>
    <name evidence="4" type="primary">LOC108674162</name>
</gene>
<evidence type="ECO:0000313" key="3">
    <source>
        <dbReference type="Proteomes" id="UP000694843"/>
    </source>
</evidence>
<dbReference type="KEGG" id="hazt:108674162"/>
<feature type="non-terminal residue" evidence="4">
    <location>
        <position position="443"/>
    </location>
</feature>
<keyword evidence="3" id="KW-1185">Reference proteome</keyword>
<organism evidence="3 4">
    <name type="scientific">Hyalella azteca</name>
    <name type="common">Amphipod</name>
    <dbReference type="NCBI Taxonomy" id="294128"/>
    <lineage>
        <taxon>Eukaryota</taxon>
        <taxon>Metazoa</taxon>
        <taxon>Ecdysozoa</taxon>
        <taxon>Arthropoda</taxon>
        <taxon>Crustacea</taxon>
        <taxon>Multicrustacea</taxon>
        <taxon>Malacostraca</taxon>
        <taxon>Eumalacostraca</taxon>
        <taxon>Peracarida</taxon>
        <taxon>Amphipoda</taxon>
        <taxon>Senticaudata</taxon>
        <taxon>Talitrida</taxon>
        <taxon>Talitroidea</taxon>
        <taxon>Hyalellidae</taxon>
        <taxon>Hyalella</taxon>
    </lineage>
</organism>